<protein>
    <recommendedName>
        <fullName evidence="4">SnoaL-like domain-containing protein</fullName>
    </recommendedName>
</protein>
<feature type="compositionally biased region" description="Low complexity" evidence="1">
    <location>
        <begin position="7"/>
        <end position="21"/>
    </location>
</feature>
<organism evidence="2 3">
    <name type="scientific">Talaromyces amestolkiae</name>
    <dbReference type="NCBI Taxonomy" id="1196081"/>
    <lineage>
        <taxon>Eukaryota</taxon>
        <taxon>Fungi</taxon>
        <taxon>Dikarya</taxon>
        <taxon>Ascomycota</taxon>
        <taxon>Pezizomycotina</taxon>
        <taxon>Eurotiomycetes</taxon>
        <taxon>Eurotiomycetidae</taxon>
        <taxon>Eurotiales</taxon>
        <taxon>Trichocomaceae</taxon>
        <taxon>Talaromyces</taxon>
        <taxon>Talaromyces sect. Talaromyces</taxon>
    </lineage>
</organism>
<reference evidence="2 3" key="1">
    <citation type="journal article" date="2017" name="Biotechnol. Biofuels">
        <title>Differential beta-glucosidase expression as a function of carbon source availability in Talaromyces amestolkiae: a genomic and proteomic approach.</title>
        <authorList>
            <person name="de Eugenio L.I."/>
            <person name="Mendez-Liter J.A."/>
            <person name="Nieto-Dominguez M."/>
            <person name="Alonso L."/>
            <person name="Gil-Munoz J."/>
            <person name="Barriuso J."/>
            <person name="Prieto A."/>
            <person name="Martinez M.J."/>
        </authorList>
    </citation>
    <scope>NUCLEOTIDE SEQUENCE [LARGE SCALE GENOMIC DNA]</scope>
    <source>
        <strain evidence="2 3">CIB</strain>
    </source>
</reference>
<dbReference type="Gene3D" id="3.10.450.50">
    <property type="match status" value="1"/>
</dbReference>
<dbReference type="RefSeq" id="XP_040728841.1">
    <property type="nucleotide sequence ID" value="XM_040875607.1"/>
</dbReference>
<evidence type="ECO:0000313" key="3">
    <source>
        <dbReference type="Proteomes" id="UP000249363"/>
    </source>
</evidence>
<dbReference type="InterPro" id="IPR032710">
    <property type="entry name" value="NTF2-like_dom_sf"/>
</dbReference>
<keyword evidence="3" id="KW-1185">Reference proteome</keyword>
<dbReference type="STRING" id="1196081.A0A364KLA6"/>
<comment type="caution">
    <text evidence="2">The sequence shown here is derived from an EMBL/GenBank/DDBJ whole genome shotgun (WGS) entry which is preliminary data.</text>
</comment>
<dbReference type="SUPFAM" id="SSF54427">
    <property type="entry name" value="NTF2-like"/>
    <property type="match status" value="1"/>
</dbReference>
<evidence type="ECO:0000313" key="2">
    <source>
        <dbReference type="EMBL" id="RAO64324.1"/>
    </source>
</evidence>
<name>A0A364KLA6_TALAM</name>
<dbReference type="PANTHER" id="PTHR39401:SF1">
    <property type="entry name" value="SNOAL-LIKE DOMAIN-CONTAINING PROTEIN"/>
    <property type="match status" value="1"/>
</dbReference>
<proteinExistence type="predicted"/>
<feature type="region of interest" description="Disordered" evidence="1">
    <location>
        <begin position="1"/>
        <end position="21"/>
    </location>
</feature>
<dbReference type="EMBL" id="MIKG01000001">
    <property type="protein sequence ID" value="RAO64324.1"/>
    <property type="molecule type" value="Genomic_DNA"/>
</dbReference>
<dbReference type="PANTHER" id="PTHR39401">
    <property type="entry name" value="SNOAL-LIKE DOMAIN-CONTAINING PROTEIN"/>
    <property type="match status" value="1"/>
</dbReference>
<dbReference type="OrthoDB" id="3468019at2759"/>
<dbReference type="AlphaFoldDB" id="A0A364KLA6"/>
<dbReference type="GeneID" id="63789553"/>
<accession>A0A364KLA6</accession>
<gene>
    <name evidence="2" type="ORF">BHQ10_000336</name>
</gene>
<dbReference type="Proteomes" id="UP000249363">
    <property type="component" value="Unassembled WGS sequence"/>
</dbReference>
<evidence type="ECO:0008006" key="4">
    <source>
        <dbReference type="Google" id="ProtNLM"/>
    </source>
</evidence>
<evidence type="ECO:0000256" key="1">
    <source>
        <dbReference type="SAM" id="MobiDB-lite"/>
    </source>
</evidence>
<sequence>MAHNIQSTNIPSSGSSPVSSERASTLKSFMSSFYTTSDNPTAHDEYANFFTKNATLIMGGKRADGFDDILAFRKSMWTAVTSRKHVVTKIFFGDDNDMMLHGTVTYVMKQDPQKKDVKFDWAARAEFEDGQDGSKMKYYQVYLDTAAQQALAAAVQKS</sequence>